<dbReference type="AlphaFoldDB" id="A0A497EZY9"/>
<feature type="domain" description="AAA+ ATPase" evidence="11">
    <location>
        <begin position="175"/>
        <end position="314"/>
    </location>
</feature>
<dbReference type="PANTHER" id="PTHR23073">
    <property type="entry name" value="26S PROTEASOME REGULATORY SUBUNIT"/>
    <property type="match status" value="1"/>
</dbReference>
<comment type="domain">
    <text evidence="9">Consists of three main regions, an N-terminal coiled-coil domain that may assist in substrate recognition, an interdomain involved in PAN hexamerization, and a C-terminal ATPase domain of the AAA type.</text>
</comment>
<dbReference type="Pfam" id="PF00004">
    <property type="entry name" value="AAA"/>
    <property type="match status" value="1"/>
</dbReference>
<name>A0A497EZY9_9CREN</name>
<evidence type="ECO:0000256" key="4">
    <source>
        <dbReference type="ARBA" id="ARBA00022741"/>
    </source>
</evidence>
<dbReference type="HAMAP" id="MF_00553">
    <property type="entry name" value="PAN"/>
    <property type="match status" value="1"/>
</dbReference>
<dbReference type="FunFam" id="3.40.50.300:FF:000033">
    <property type="entry name" value="26S protease regulatory subunit 6B"/>
    <property type="match status" value="1"/>
</dbReference>
<keyword evidence="7 9" id="KW-0175">Coiled coil</keyword>
<feature type="binding site" evidence="9">
    <location>
        <begin position="186"/>
        <end position="191"/>
    </location>
    <ligand>
        <name>ATP</name>
        <dbReference type="ChEBI" id="CHEBI:30616"/>
    </ligand>
</feature>
<dbReference type="EMBL" id="QMQX01000027">
    <property type="protein sequence ID" value="RLE52973.1"/>
    <property type="molecule type" value="Genomic_DNA"/>
</dbReference>
<dbReference type="InterPro" id="IPR003593">
    <property type="entry name" value="AAA+_ATPase"/>
</dbReference>
<protein>
    <recommendedName>
        <fullName evidence="9">Proteasome-activating nucleotidase</fullName>
        <shortName evidence="9">PAN</shortName>
    </recommendedName>
    <alternativeName>
        <fullName evidence="9">Proteasomal ATPase</fullName>
    </alternativeName>
    <alternativeName>
        <fullName evidence="9">Proteasome regulatory ATPase</fullName>
    </alternativeName>
    <alternativeName>
        <fullName evidence="9">Proteasome regulatory particle</fullName>
    </alternativeName>
</protein>
<dbReference type="FunFam" id="1.10.8.60:FF:000006">
    <property type="entry name" value="26S protease regulatory subunit 8"/>
    <property type="match status" value="1"/>
</dbReference>
<dbReference type="GO" id="GO:0005524">
    <property type="term" value="F:ATP binding"/>
    <property type="evidence" value="ECO:0007669"/>
    <property type="project" value="UniProtKB-UniRule"/>
</dbReference>
<dbReference type="Gene3D" id="3.40.50.300">
    <property type="entry name" value="P-loop containing nucleotide triphosphate hydrolases"/>
    <property type="match status" value="1"/>
</dbReference>
<evidence type="ECO:0000313" key="12">
    <source>
        <dbReference type="EMBL" id="RLE52973.1"/>
    </source>
</evidence>
<evidence type="ECO:0000256" key="6">
    <source>
        <dbReference type="ARBA" id="ARBA00022942"/>
    </source>
</evidence>
<dbReference type="GO" id="GO:0043335">
    <property type="term" value="P:protein unfolding"/>
    <property type="evidence" value="ECO:0007669"/>
    <property type="project" value="UniProtKB-UniRule"/>
</dbReference>
<dbReference type="GO" id="GO:0005737">
    <property type="term" value="C:cytoplasm"/>
    <property type="evidence" value="ECO:0007669"/>
    <property type="project" value="UniProtKB-SubCell"/>
</dbReference>
<evidence type="ECO:0000256" key="8">
    <source>
        <dbReference type="ARBA" id="ARBA00023186"/>
    </source>
</evidence>
<evidence type="ECO:0000256" key="9">
    <source>
        <dbReference type="HAMAP-Rule" id="MF_00553"/>
    </source>
</evidence>
<gene>
    <name evidence="9" type="primary">pan</name>
    <name evidence="12" type="ORF">DRJ33_02310</name>
</gene>
<comment type="similarity">
    <text evidence="2 9 10">Belongs to the AAA ATPase family.</text>
</comment>
<dbReference type="InterPro" id="IPR003960">
    <property type="entry name" value="ATPase_AAA_CS"/>
</dbReference>
<keyword evidence="3 9" id="KW-0963">Cytoplasm</keyword>
<evidence type="ECO:0000256" key="3">
    <source>
        <dbReference type="ARBA" id="ARBA00022490"/>
    </source>
</evidence>
<evidence type="ECO:0000313" key="13">
    <source>
        <dbReference type="Proteomes" id="UP000272051"/>
    </source>
</evidence>
<dbReference type="InterPro" id="IPR050221">
    <property type="entry name" value="26S_Proteasome_ATPase"/>
</dbReference>
<dbReference type="Pfam" id="PF17862">
    <property type="entry name" value="AAA_lid_3"/>
    <property type="match status" value="1"/>
</dbReference>
<evidence type="ECO:0000256" key="10">
    <source>
        <dbReference type="RuleBase" id="RU003651"/>
    </source>
</evidence>
<dbReference type="InterPro" id="IPR023501">
    <property type="entry name" value="Nucleotidase_PAN"/>
</dbReference>
<feature type="binding site" evidence="9">
    <location>
        <position position="325"/>
    </location>
    <ligand>
        <name>ATP</name>
        <dbReference type="ChEBI" id="CHEBI:30616"/>
    </ligand>
</feature>
<dbReference type="NCBIfam" id="TIGR01242">
    <property type="entry name" value="proteasome-activating nucleotidase"/>
    <property type="match status" value="1"/>
</dbReference>
<organism evidence="12 13">
    <name type="scientific">Thermoproteota archaeon</name>
    <dbReference type="NCBI Taxonomy" id="2056631"/>
    <lineage>
        <taxon>Archaea</taxon>
        <taxon>Thermoproteota</taxon>
    </lineage>
</organism>
<dbReference type="SUPFAM" id="SSF52540">
    <property type="entry name" value="P-loop containing nucleoside triphosphate hydrolases"/>
    <property type="match status" value="1"/>
</dbReference>
<dbReference type="Gene3D" id="1.10.8.60">
    <property type="match status" value="1"/>
</dbReference>
<dbReference type="InterPro" id="IPR032501">
    <property type="entry name" value="Prot_ATP_ID_OB_2nd"/>
</dbReference>
<comment type="caution">
    <text evidence="12">The sequence shown here is derived from an EMBL/GenBank/DDBJ whole genome shotgun (WGS) entry which is preliminary data.</text>
</comment>
<reference evidence="12 13" key="1">
    <citation type="submission" date="2018-06" db="EMBL/GenBank/DDBJ databases">
        <title>Extensive metabolic versatility and redundancy in microbially diverse, dynamic hydrothermal sediments.</title>
        <authorList>
            <person name="Dombrowski N."/>
            <person name="Teske A."/>
            <person name="Baker B.J."/>
        </authorList>
    </citation>
    <scope>NUCLEOTIDE SEQUENCE [LARGE SCALE GENOMIC DNA]</scope>
    <source>
        <strain evidence="12">B34_G17</strain>
    </source>
</reference>
<evidence type="ECO:0000256" key="1">
    <source>
        <dbReference type="ARBA" id="ARBA00004496"/>
    </source>
</evidence>
<comment type="subunit">
    <text evidence="9">Homohexamer. The hexameric complex has a two-ring architecture resembling a top hat that caps the 20S proteasome core at one or both ends. Upon ATP-binding, the C-terminus of PAN interacts with the alpha-rings of the proteasome core by binding to the intersubunit pockets.</text>
</comment>
<dbReference type="GO" id="GO:0022623">
    <property type="term" value="C:proteasome-activating nucleotidase complex"/>
    <property type="evidence" value="ECO:0007669"/>
    <property type="project" value="UniProtKB-UniRule"/>
</dbReference>
<dbReference type="Pfam" id="PF16450">
    <property type="entry name" value="Prot_ATP_ID_OB_C"/>
    <property type="match status" value="1"/>
</dbReference>
<comment type="function">
    <text evidence="9">ATPase which is responsible for recognizing, binding, unfolding and translocation of substrate proteins into the archaeal 20S proteasome core particle. Is essential for opening the gate of the 20S proteasome via an interaction with its C-terminus, thereby allowing substrate entry and access to the site of proteolysis. Thus, the C-termini of the proteasomal ATPase function like a 'key in a lock' to induce gate opening and therefore regulate proteolysis. Unfolding activity requires energy from ATP hydrolysis, whereas ATP binding alone promotes ATPase-20S proteasome association which triggers gate opening, and supports translocation of unfolded substrates.</text>
</comment>
<accession>A0A497EZY9</accession>
<dbReference type="GO" id="GO:0010498">
    <property type="term" value="P:proteasomal protein catabolic process"/>
    <property type="evidence" value="ECO:0007669"/>
    <property type="project" value="UniProtKB-UniRule"/>
</dbReference>
<keyword evidence="8 9" id="KW-0143">Chaperone</keyword>
<proteinExistence type="inferred from homology"/>
<evidence type="ECO:0000256" key="2">
    <source>
        <dbReference type="ARBA" id="ARBA00006914"/>
    </source>
</evidence>
<dbReference type="Proteomes" id="UP000272051">
    <property type="component" value="Unassembled WGS sequence"/>
</dbReference>
<dbReference type="Gene3D" id="2.40.50.140">
    <property type="entry name" value="Nucleic acid-binding proteins"/>
    <property type="match status" value="1"/>
</dbReference>
<comment type="subcellular location">
    <subcellularLocation>
        <location evidence="1 9">Cytoplasm</location>
    </subcellularLocation>
</comment>
<dbReference type="NCBIfam" id="NF003069">
    <property type="entry name" value="PRK03992.1"/>
    <property type="match status" value="1"/>
</dbReference>
<keyword evidence="6 9" id="KW-0647">Proteasome</keyword>
<dbReference type="InterPro" id="IPR041569">
    <property type="entry name" value="AAA_lid_3"/>
</dbReference>
<keyword evidence="5 9" id="KW-0067">ATP-binding</keyword>
<dbReference type="InterPro" id="IPR003959">
    <property type="entry name" value="ATPase_AAA_core"/>
</dbReference>
<evidence type="ECO:0000259" key="11">
    <source>
        <dbReference type="SMART" id="SM00382"/>
    </source>
</evidence>
<dbReference type="InterPro" id="IPR027417">
    <property type="entry name" value="P-loop_NTPase"/>
</dbReference>
<keyword evidence="4 9" id="KW-0547">Nucleotide-binding</keyword>
<evidence type="ECO:0000256" key="7">
    <source>
        <dbReference type="ARBA" id="ARBA00023054"/>
    </source>
</evidence>
<dbReference type="SMART" id="SM00382">
    <property type="entry name" value="AAA"/>
    <property type="match status" value="1"/>
</dbReference>
<dbReference type="PROSITE" id="PS00674">
    <property type="entry name" value="AAA"/>
    <property type="match status" value="1"/>
</dbReference>
<evidence type="ECO:0000256" key="5">
    <source>
        <dbReference type="ARBA" id="ARBA00022840"/>
    </source>
</evidence>
<sequence length="396" mass="44546">MSSFESEGTEIQSKEFLVLQIKKLEQRVLDLEEERRELYAERERLLREIEFLREEIEKLSTPPLVEAYVIDILQDGRVVVKSSTGPNLVVTVSEKVEKRKLLPGTRVALNQRTFSVMEVLPETFDSYIRAMEIIDAPDVTYEDVGGLKRQIEELRELVELPLTKPELFKKVGIDPPKGVLLYGPPGCGKTLLAKAVAHESKATFIKVVGSELVQKYIGEGARLVRELFSLARKKAPSIVFIDELDAIGGKRYDFSTSGEKEVYRTMMQLLSELDGFSPRGDVKVIGATNRIDMLDPALLRPGRFDRLIEVPLPDFNGRRDIFKIHTKTMSLSSDVNVETLAKIADGASGADIKAICTEAGMFAIRAGREYVTMEDFVKAVEKILKKEKVKETTTYI</sequence>
<dbReference type="GO" id="GO:0016887">
    <property type="term" value="F:ATP hydrolysis activity"/>
    <property type="evidence" value="ECO:0007669"/>
    <property type="project" value="UniProtKB-UniRule"/>
</dbReference>
<dbReference type="CDD" id="cd19502">
    <property type="entry name" value="RecA-like_PAN_like"/>
    <property type="match status" value="1"/>
</dbReference>
<dbReference type="InterPro" id="IPR012340">
    <property type="entry name" value="NA-bd_OB-fold"/>
</dbReference>
<feature type="coiled-coil region" evidence="9">
    <location>
        <begin position="14"/>
        <end position="62"/>
    </location>
</feature>